<reference evidence="1 2" key="1">
    <citation type="submission" date="2021-01" db="EMBL/GenBank/DDBJ databases">
        <title>Carboxyliciviraga sp.nov., isolated from coastal sediments.</title>
        <authorList>
            <person name="Lu D."/>
            <person name="Zhang T."/>
        </authorList>
    </citation>
    <scope>NUCLEOTIDE SEQUENCE [LARGE SCALE GENOMIC DNA]</scope>
    <source>
        <strain evidence="1 2">N1Y132</strain>
    </source>
</reference>
<gene>
    <name evidence="1" type="ORF">JIV24_01840</name>
</gene>
<dbReference type="EMBL" id="JAENRR010000002">
    <property type="protein sequence ID" value="MBK3516063.1"/>
    <property type="molecule type" value="Genomic_DNA"/>
</dbReference>
<dbReference type="InterPro" id="IPR046228">
    <property type="entry name" value="DUF6261"/>
</dbReference>
<dbReference type="Pfam" id="PF19775">
    <property type="entry name" value="DUF6261"/>
    <property type="match status" value="1"/>
</dbReference>
<accession>A0ABS1HEK6</accession>
<evidence type="ECO:0000313" key="2">
    <source>
        <dbReference type="Proteomes" id="UP000605676"/>
    </source>
</evidence>
<comment type="caution">
    <text evidence="1">The sequence shown here is derived from an EMBL/GenBank/DDBJ whole genome shotgun (WGS) entry which is preliminary data.</text>
</comment>
<protein>
    <submittedName>
        <fullName evidence="1">Uncharacterized protein</fullName>
    </submittedName>
</protein>
<name>A0ABS1HEK6_9BACT</name>
<keyword evidence="2" id="KW-1185">Reference proteome</keyword>
<proteinExistence type="predicted"/>
<sequence>MEKLRSSSRTTEVDSVGRQILDAMKKGDWSADTHLSSLQVEISQRSLALNTAIKRDKSESELEENDSQRDADTRDVFYLNMGFLHHPDETIKQAAVAVQTVLDKYTLDIVRQSNAVQSSLTESLLNDLMATDIQPFVGTLPGLSVLISRLDASQDGVKASNLTYLASKANDENQATASEVKKELLNSINDKLVVYLRAMVQVDEAKYSDLHNTVAQIIETNNMNVKKRYNKAE</sequence>
<dbReference type="Proteomes" id="UP000605676">
    <property type="component" value="Unassembled WGS sequence"/>
</dbReference>
<dbReference type="RefSeq" id="WP_234445665.1">
    <property type="nucleotide sequence ID" value="NZ_JAENRR010000002.1"/>
</dbReference>
<organism evidence="1 2">
    <name type="scientific">Carboxylicivirga marina</name>
    <dbReference type="NCBI Taxonomy" id="2800988"/>
    <lineage>
        <taxon>Bacteria</taxon>
        <taxon>Pseudomonadati</taxon>
        <taxon>Bacteroidota</taxon>
        <taxon>Bacteroidia</taxon>
        <taxon>Marinilabiliales</taxon>
        <taxon>Marinilabiliaceae</taxon>
        <taxon>Carboxylicivirga</taxon>
    </lineage>
</organism>
<evidence type="ECO:0000313" key="1">
    <source>
        <dbReference type="EMBL" id="MBK3516063.1"/>
    </source>
</evidence>